<feature type="active site" description="Proton acceptor" evidence="7">
    <location>
        <position position="206"/>
    </location>
</feature>
<feature type="binding site" evidence="8">
    <location>
        <position position="65"/>
    </location>
    <ligand>
        <name>Zn(2+)</name>
        <dbReference type="ChEBI" id="CHEBI:29105"/>
        <label>1</label>
    </ligand>
</feature>
<dbReference type="GO" id="GO:0004177">
    <property type="term" value="F:aminopeptidase activity"/>
    <property type="evidence" value="ECO:0007669"/>
    <property type="project" value="UniProtKB-UniRule"/>
</dbReference>
<sequence length="350" mass="38160">MPEFSVDLALLQTLTAIPGVSGREQPVAEFIQKNLPREFDCAIDGLGNLTAHLPGSGPKLVLLTHMDEVGLIVQQIKPNGFLSVERIGGISIRALPGSRMDLWTETGKLPAQIGLLPGHLDKGDPPKLESLYVDIGARSAQQAAEMGVQIGDVLTWPHQFQQTSPNRVSCKALDDRLGCFALMLLAQRVSNLQLNVDLTLAFSVQEENMLSGSLPIMRRIEPDIVIGIDGTLVFDTPDLDHQQSGIQLGCGPVLKWMDAIRGKLAAYLPDLRLSRQIRRLAINHNLPLQQEVMTGLTTAITPVPYQANGIRTAALSLPIRYHHTPIESADLDDLAVLIDLVQLVILENSL</sequence>
<dbReference type="PIRSF" id="PIRSF001123">
    <property type="entry name" value="PepA_GA"/>
    <property type="match status" value="1"/>
</dbReference>
<gene>
    <name evidence="9" type="ORF">ADN00_05875</name>
</gene>
<feature type="binding site" evidence="8">
    <location>
        <position position="323"/>
    </location>
    <ligand>
        <name>Zn(2+)</name>
        <dbReference type="ChEBI" id="CHEBI:29105"/>
        <label>2</label>
    </ligand>
</feature>
<feature type="binding site" evidence="8">
    <location>
        <position position="174"/>
    </location>
    <ligand>
        <name>Zn(2+)</name>
        <dbReference type="ChEBI" id="CHEBI:29105"/>
        <label>1</label>
    </ligand>
</feature>
<keyword evidence="4 8" id="KW-0479">Metal-binding</keyword>
<dbReference type="Gene3D" id="3.40.630.10">
    <property type="entry name" value="Zn peptidases"/>
    <property type="match status" value="1"/>
</dbReference>
<keyword evidence="3" id="KW-0645">Protease</keyword>
<feature type="binding site" evidence="8">
    <location>
        <position position="229"/>
    </location>
    <ligand>
        <name>Zn(2+)</name>
        <dbReference type="ChEBI" id="CHEBI:29105"/>
        <label>1</label>
    </ligand>
</feature>
<evidence type="ECO:0000256" key="2">
    <source>
        <dbReference type="ARBA" id="ARBA00022438"/>
    </source>
</evidence>
<dbReference type="GO" id="GO:0046872">
    <property type="term" value="F:metal ion binding"/>
    <property type="evidence" value="ECO:0007669"/>
    <property type="project" value="UniProtKB-UniRule"/>
</dbReference>
<protein>
    <submittedName>
        <fullName evidence="9">Uncharacterized protein</fullName>
    </submittedName>
</protein>
<name>A0A0N8GNQ6_9CHLR</name>
<evidence type="ECO:0000256" key="8">
    <source>
        <dbReference type="PIRSR" id="PIRSR001123-2"/>
    </source>
</evidence>
<dbReference type="Proteomes" id="UP000050417">
    <property type="component" value="Unassembled WGS sequence"/>
</dbReference>
<dbReference type="SUPFAM" id="SSF101821">
    <property type="entry name" value="Aminopeptidase/glucanase lid domain"/>
    <property type="match status" value="1"/>
</dbReference>
<keyword evidence="2" id="KW-0031">Aminopeptidase</keyword>
<evidence type="ECO:0000256" key="6">
    <source>
        <dbReference type="PIRNR" id="PIRNR001123"/>
    </source>
</evidence>
<evidence type="ECO:0000256" key="7">
    <source>
        <dbReference type="PIRSR" id="PIRSR001123-1"/>
    </source>
</evidence>
<dbReference type="GO" id="GO:0006508">
    <property type="term" value="P:proteolysis"/>
    <property type="evidence" value="ECO:0007669"/>
    <property type="project" value="UniProtKB-KW"/>
</dbReference>
<evidence type="ECO:0000256" key="5">
    <source>
        <dbReference type="ARBA" id="ARBA00022801"/>
    </source>
</evidence>
<dbReference type="Gene3D" id="2.40.30.40">
    <property type="entry name" value="Peptidase M42, domain 2"/>
    <property type="match status" value="1"/>
</dbReference>
<comment type="similarity">
    <text evidence="1 6">Belongs to the peptidase M42 family.</text>
</comment>
<dbReference type="Pfam" id="PF05343">
    <property type="entry name" value="Peptidase_M42"/>
    <property type="match status" value="1"/>
</dbReference>
<comment type="caution">
    <text evidence="9">The sequence shown here is derived from an EMBL/GenBank/DDBJ whole genome shotgun (WGS) entry which is preliminary data.</text>
</comment>
<evidence type="ECO:0000256" key="4">
    <source>
        <dbReference type="ARBA" id="ARBA00022723"/>
    </source>
</evidence>
<feature type="binding site" evidence="8">
    <location>
        <position position="174"/>
    </location>
    <ligand>
        <name>Zn(2+)</name>
        <dbReference type="ChEBI" id="CHEBI:29105"/>
        <label>2</label>
    </ligand>
</feature>
<dbReference type="InterPro" id="IPR008007">
    <property type="entry name" value="Peptidase_M42"/>
</dbReference>
<reference evidence="9 10" key="1">
    <citation type="submission" date="2015-07" db="EMBL/GenBank/DDBJ databases">
        <title>Genome sequence of Ornatilinea apprima DSM 23815.</title>
        <authorList>
            <person name="Hemp J."/>
            <person name="Ward L.M."/>
            <person name="Pace L.A."/>
            <person name="Fischer W.W."/>
        </authorList>
    </citation>
    <scope>NUCLEOTIDE SEQUENCE [LARGE SCALE GENOMIC DNA]</scope>
    <source>
        <strain evidence="9 10">P3M-1</strain>
    </source>
</reference>
<organism evidence="9 10">
    <name type="scientific">Ornatilinea apprima</name>
    <dbReference type="NCBI Taxonomy" id="1134406"/>
    <lineage>
        <taxon>Bacteria</taxon>
        <taxon>Bacillati</taxon>
        <taxon>Chloroflexota</taxon>
        <taxon>Anaerolineae</taxon>
        <taxon>Anaerolineales</taxon>
        <taxon>Anaerolineaceae</taxon>
        <taxon>Ornatilinea</taxon>
    </lineage>
</organism>
<dbReference type="InterPro" id="IPR051464">
    <property type="entry name" value="Peptidase_M42_aminopept"/>
</dbReference>
<proteinExistence type="inferred from homology"/>
<evidence type="ECO:0000256" key="3">
    <source>
        <dbReference type="ARBA" id="ARBA00022670"/>
    </source>
</evidence>
<evidence type="ECO:0000256" key="1">
    <source>
        <dbReference type="ARBA" id="ARBA00006272"/>
    </source>
</evidence>
<dbReference type="PANTHER" id="PTHR32481:SF12">
    <property type="entry name" value="AMINOPEPTIDASE SGCX-RELATED"/>
    <property type="match status" value="1"/>
</dbReference>
<dbReference type="InterPro" id="IPR023367">
    <property type="entry name" value="Peptidase_M42_dom2"/>
</dbReference>
<dbReference type="PANTHER" id="PTHR32481">
    <property type="entry name" value="AMINOPEPTIDASE"/>
    <property type="match status" value="1"/>
</dbReference>
<keyword evidence="5" id="KW-0378">Hydrolase</keyword>
<dbReference type="OrthoDB" id="9772053at2"/>
<comment type="cofactor">
    <cofactor evidence="8">
        <name>a divalent metal cation</name>
        <dbReference type="ChEBI" id="CHEBI:60240"/>
    </cofactor>
    <text evidence="8">Binds 2 divalent metal cations per subunit.</text>
</comment>
<dbReference type="STRING" id="1134406.ADN00_05875"/>
<accession>A0A0N8GNQ6</accession>
<dbReference type="SUPFAM" id="SSF53187">
    <property type="entry name" value="Zn-dependent exopeptidases"/>
    <property type="match status" value="1"/>
</dbReference>
<dbReference type="EMBL" id="LGCL01000016">
    <property type="protein sequence ID" value="KPL78762.1"/>
    <property type="molecule type" value="Genomic_DNA"/>
</dbReference>
<dbReference type="AlphaFoldDB" id="A0A0N8GNQ6"/>
<feature type="binding site" evidence="8">
    <location>
        <position position="207"/>
    </location>
    <ligand>
        <name>Zn(2+)</name>
        <dbReference type="ChEBI" id="CHEBI:29105"/>
        <label>2</label>
    </ligand>
</feature>
<dbReference type="RefSeq" id="WP_075062037.1">
    <property type="nucleotide sequence ID" value="NZ_LGCL01000016.1"/>
</dbReference>
<keyword evidence="10" id="KW-1185">Reference proteome</keyword>
<evidence type="ECO:0000313" key="9">
    <source>
        <dbReference type="EMBL" id="KPL78762.1"/>
    </source>
</evidence>
<evidence type="ECO:0000313" key="10">
    <source>
        <dbReference type="Proteomes" id="UP000050417"/>
    </source>
</evidence>